<keyword evidence="2" id="KW-1133">Transmembrane helix</keyword>
<accession>Q1IJG4</accession>
<dbReference type="GO" id="GO:0016791">
    <property type="term" value="F:phosphatase activity"/>
    <property type="evidence" value="ECO:0007669"/>
    <property type="project" value="TreeGrafter"/>
</dbReference>
<dbReference type="InterPro" id="IPR001932">
    <property type="entry name" value="PPM-type_phosphatase-like_dom"/>
</dbReference>
<dbReference type="InterPro" id="IPR036457">
    <property type="entry name" value="PPM-type-like_dom_sf"/>
</dbReference>
<dbReference type="KEGG" id="aba:Acid345_3986"/>
<evidence type="ECO:0000313" key="4">
    <source>
        <dbReference type="EMBL" id="ABF42986.1"/>
    </source>
</evidence>
<feature type="transmembrane region" description="Helical" evidence="2">
    <location>
        <begin position="138"/>
        <end position="160"/>
    </location>
</feature>
<name>Q1IJG4_KORVE</name>
<evidence type="ECO:0000259" key="3">
    <source>
        <dbReference type="SMART" id="SM00331"/>
    </source>
</evidence>
<dbReference type="STRING" id="204669.Acid345_3986"/>
<feature type="transmembrane region" description="Helical" evidence="2">
    <location>
        <begin position="73"/>
        <end position="93"/>
    </location>
</feature>
<dbReference type="eggNOG" id="COG2208">
    <property type="taxonomic scope" value="Bacteria"/>
</dbReference>
<dbReference type="SMART" id="SM00331">
    <property type="entry name" value="PP2C_SIG"/>
    <property type="match status" value="1"/>
</dbReference>
<dbReference type="Gene3D" id="3.60.40.10">
    <property type="entry name" value="PPM-type phosphatase domain"/>
    <property type="match status" value="1"/>
</dbReference>
<dbReference type="SUPFAM" id="SSF81606">
    <property type="entry name" value="PP2C-like"/>
    <property type="match status" value="1"/>
</dbReference>
<keyword evidence="2" id="KW-0472">Membrane</keyword>
<reference evidence="4 5" key="1">
    <citation type="journal article" date="2009" name="Appl. Environ. Microbiol.">
        <title>Three genomes from the phylum Acidobacteria provide insight into the lifestyles of these microorganisms in soils.</title>
        <authorList>
            <person name="Ward N.L."/>
            <person name="Challacombe J.F."/>
            <person name="Janssen P.H."/>
            <person name="Henrissat B."/>
            <person name="Coutinho P.M."/>
            <person name="Wu M."/>
            <person name="Xie G."/>
            <person name="Haft D.H."/>
            <person name="Sait M."/>
            <person name="Badger J."/>
            <person name="Barabote R.D."/>
            <person name="Bradley B."/>
            <person name="Brettin T.S."/>
            <person name="Brinkac L.M."/>
            <person name="Bruce D."/>
            <person name="Creasy T."/>
            <person name="Daugherty S.C."/>
            <person name="Davidsen T.M."/>
            <person name="DeBoy R.T."/>
            <person name="Detter J.C."/>
            <person name="Dodson R.J."/>
            <person name="Durkin A.S."/>
            <person name="Ganapathy A."/>
            <person name="Gwinn-Giglio M."/>
            <person name="Han C.S."/>
            <person name="Khouri H."/>
            <person name="Kiss H."/>
            <person name="Kothari S.P."/>
            <person name="Madupu R."/>
            <person name="Nelson K.E."/>
            <person name="Nelson W.C."/>
            <person name="Paulsen I."/>
            <person name="Penn K."/>
            <person name="Ren Q."/>
            <person name="Rosovitz M.J."/>
            <person name="Selengut J.D."/>
            <person name="Shrivastava S."/>
            <person name="Sullivan S.A."/>
            <person name="Tapia R."/>
            <person name="Thompson L.S."/>
            <person name="Watkins K.L."/>
            <person name="Yang Q."/>
            <person name="Yu C."/>
            <person name="Zafar N."/>
            <person name="Zhou L."/>
            <person name="Kuske C.R."/>
        </authorList>
    </citation>
    <scope>NUCLEOTIDE SEQUENCE [LARGE SCALE GENOMIC DNA]</scope>
    <source>
        <strain evidence="4 5">Ellin345</strain>
    </source>
</reference>
<gene>
    <name evidence="4" type="ordered locus">Acid345_3986</name>
</gene>
<keyword evidence="1" id="KW-0378">Hydrolase</keyword>
<evidence type="ECO:0000256" key="2">
    <source>
        <dbReference type="SAM" id="Phobius"/>
    </source>
</evidence>
<dbReference type="RefSeq" id="WP_011524785.1">
    <property type="nucleotide sequence ID" value="NC_008009.1"/>
</dbReference>
<feature type="domain" description="PPM-type phosphatase" evidence="3">
    <location>
        <begin position="192"/>
        <end position="403"/>
    </location>
</feature>
<organism evidence="4 5">
    <name type="scientific">Koribacter versatilis (strain Ellin345)</name>
    <dbReference type="NCBI Taxonomy" id="204669"/>
    <lineage>
        <taxon>Bacteria</taxon>
        <taxon>Pseudomonadati</taxon>
        <taxon>Acidobacteriota</taxon>
        <taxon>Terriglobia</taxon>
        <taxon>Terriglobales</taxon>
        <taxon>Candidatus Korobacteraceae</taxon>
        <taxon>Candidatus Korobacter</taxon>
    </lineage>
</organism>
<sequence length="404" mass="44692">MTREPIECAVRYRDTWGGSAIKLFAKWNTGSTKRASFWQSLTGPSRLIFFAAVFFTFSCLGFLNVMTTPLRQPAWQIVAMVLGSAIFAIFYAWAGVLRRWWWMIVVALSQVAYFTVVVRFGGQRALLLDPHSETQVQLFWMSLLGKITLIAGYTFFLIFFGREGVRYFQAHAEIKLAQEIHQRLVPTIERQIGRFSLYGNSVPSGEVGGDLVDLVEGGSWTAYVADVSGHGVSAGVLMAMFKTAVRTTVVADSQSNLMLDAVHRALYPLKTPNLFVTAGVLHCDSAGAFSLSLAGHPPLLHYRKSTSDVVEHPAMDLPLGILPEQSFQSTRITMESGDLLVLLTDGFTEVFDDKKNEMGIEPVKATVQSNAARPLPEVFAAVRKIALAFGKQEDDQTLLLIRAN</sequence>
<feature type="transmembrane region" description="Helical" evidence="2">
    <location>
        <begin position="47"/>
        <end position="67"/>
    </location>
</feature>
<keyword evidence="5" id="KW-1185">Reference proteome</keyword>
<dbReference type="HOGENOM" id="CLU_681111_0_0_0"/>
<keyword evidence="2" id="KW-0812">Transmembrane</keyword>
<dbReference type="PANTHER" id="PTHR43156">
    <property type="entry name" value="STAGE II SPORULATION PROTEIN E-RELATED"/>
    <property type="match status" value="1"/>
</dbReference>
<dbReference type="Pfam" id="PF07228">
    <property type="entry name" value="SpoIIE"/>
    <property type="match status" value="1"/>
</dbReference>
<dbReference type="PANTHER" id="PTHR43156:SF2">
    <property type="entry name" value="STAGE II SPORULATION PROTEIN E"/>
    <property type="match status" value="1"/>
</dbReference>
<dbReference type="OrthoDB" id="110142at2"/>
<dbReference type="EMBL" id="CP000360">
    <property type="protein sequence ID" value="ABF42986.1"/>
    <property type="molecule type" value="Genomic_DNA"/>
</dbReference>
<proteinExistence type="predicted"/>
<evidence type="ECO:0000313" key="5">
    <source>
        <dbReference type="Proteomes" id="UP000002432"/>
    </source>
</evidence>
<evidence type="ECO:0000256" key="1">
    <source>
        <dbReference type="ARBA" id="ARBA00022801"/>
    </source>
</evidence>
<dbReference type="InterPro" id="IPR052016">
    <property type="entry name" value="Bact_Sigma-Reg"/>
</dbReference>
<dbReference type="EnsemblBacteria" id="ABF42986">
    <property type="protein sequence ID" value="ABF42986"/>
    <property type="gene ID" value="Acid345_3986"/>
</dbReference>
<feature type="transmembrane region" description="Helical" evidence="2">
    <location>
        <begin position="100"/>
        <end position="118"/>
    </location>
</feature>
<protein>
    <submittedName>
        <fullName evidence="4">Serine phosphatase</fullName>
    </submittedName>
</protein>
<dbReference type="Proteomes" id="UP000002432">
    <property type="component" value="Chromosome"/>
</dbReference>
<dbReference type="AlphaFoldDB" id="Q1IJG4"/>